<dbReference type="Gene3D" id="1.20.1070.10">
    <property type="entry name" value="Rhodopsin 7-helix transmembrane proteins"/>
    <property type="match status" value="1"/>
</dbReference>
<dbReference type="PANTHER" id="PTHR24372">
    <property type="entry name" value="GLYCOPROTEIN HORMONE RECEPTOR"/>
    <property type="match status" value="1"/>
</dbReference>
<dbReference type="GO" id="GO:0009755">
    <property type="term" value="P:hormone-mediated signaling pathway"/>
    <property type="evidence" value="ECO:0007669"/>
    <property type="project" value="TreeGrafter"/>
</dbReference>
<dbReference type="eggNOG" id="KOG1215">
    <property type="taxonomic scope" value="Eukaryota"/>
</dbReference>
<evidence type="ECO:0000256" key="1">
    <source>
        <dbReference type="ARBA" id="ARBA00004370"/>
    </source>
</evidence>
<dbReference type="Ensembl" id="ENSCSAVT00000002679.1">
    <property type="protein sequence ID" value="ENSCSAVP00000002638.1"/>
    <property type="gene ID" value="ENSCSAVG00000001560.1"/>
</dbReference>
<evidence type="ECO:0000313" key="11">
    <source>
        <dbReference type="Ensembl" id="ENSCSAVP00000002638.1"/>
    </source>
</evidence>
<dbReference type="InParanoid" id="H2YBE0"/>
<feature type="domain" description="G-protein coupled receptors family 1 profile" evidence="10">
    <location>
        <begin position="297"/>
        <end position="428"/>
    </location>
</feature>
<feature type="disulfide bond" evidence="8">
    <location>
        <begin position="37"/>
        <end position="52"/>
    </location>
</feature>
<dbReference type="InterPro" id="IPR036055">
    <property type="entry name" value="LDL_receptor-like_sf"/>
</dbReference>
<dbReference type="InterPro" id="IPR023415">
    <property type="entry name" value="LDLR_class-A_CS"/>
</dbReference>
<evidence type="ECO:0000259" key="10">
    <source>
        <dbReference type="PROSITE" id="PS50262"/>
    </source>
</evidence>
<dbReference type="HOGENOM" id="CLU_565694_0_0_1"/>
<dbReference type="PROSITE" id="PS01209">
    <property type="entry name" value="LDLRA_1"/>
    <property type="match status" value="1"/>
</dbReference>
<dbReference type="Pfam" id="PF00057">
    <property type="entry name" value="Ldl_recept_a"/>
    <property type="match status" value="2"/>
</dbReference>
<evidence type="ECO:0000256" key="6">
    <source>
        <dbReference type="ARBA" id="ARBA00023136"/>
    </source>
</evidence>
<dbReference type="eggNOG" id="KOG2087">
    <property type="taxonomic scope" value="Eukaryota"/>
</dbReference>
<keyword evidence="7 8" id="KW-1015">Disulfide bond</keyword>
<evidence type="ECO:0000256" key="5">
    <source>
        <dbReference type="ARBA" id="ARBA00022989"/>
    </source>
</evidence>
<organism evidence="11 12">
    <name type="scientific">Ciona savignyi</name>
    <name type="common">Pacific transparent sea squirt</name>
    <dbReference type="NCBI Taxonomy" id="51511"/>
    <lineage>
        <taxon>Eukaryota</taxon>
        <taxon>Metazoa</taxon>
        <taxon>Chordata</taxon>
        <taxon>Tunicata</taxon>
        <taxon>Ascidiacea</taxon>
        <taxon>Phlebobranchia</taxon>
        <taxon>Cionidae</taxon>
        <taxon>Ciona</taxon>
    </lineage>
</organism>
<keyword evidence="4" id="KW-0677">Repeat</keyword>
<accession>H2YBE0</accession>
<feature type="transmembrane region" description="Helical" evidence="9">
    <location>
        <begin position="409"/>
        <end position="433"/>
    </location>
</feature>
<dbReference type="OMA" id="DECQNCA"/>
<dbReference type="PROSITE" id="PS50068">
    <property type="entry name" value="LDLRA_2"/>
    <property type="match status" value="4"/>
</dbReference>
<dbReference type="Pfam" id="PF00001">
    <property type="entry name" value="7tm_1"/>
    <property type="match status" value="1"/>
</dbReference>
<comment type="caution">
    <text evidence="8">Lacks conserved residue(s) required for the propagation of feature annotation.</text>
</comment>
<dbReference type="SUPFAM" id="SSF57424">
    <property type="entry name" value="LDL receptor-like module"/>
    <property type="match status" value="3"/>
</dbReference>
<keyword evidence="3 9" id="KW-0812">Transmembrane</keyword>
<dbReference type="GO" id="GO:0005886">
    <property type="term" value="C:plasma membrane"/>
    <property type="evidence" value="ECO:0007669"/>
    <property type="project" value="TreeGrafter"/>
</dbReference>
<reference evidence="12" key="1">
    <citation type="submission" date="2003-08" db="EMBL/GenBank/DDBJ databases">
        <authorList>
            <person name="Birren B."/>
            <person name="Nusbaum C."/>
            <person name="Abebe A."/>
            <person name="Abouelleil A."/>
            <person name="Adekoya E."/>
            <person name="Ait-zahra M."/>
            <person name="Allen N."/>
            <person name="Allen T."/>
            <person name="An P."/>
            <person name="Anderson M."/>
            <person name="Anderson S."/>
            <person name="Arachchi H."/>
            <person name="Armbruster J."/>
            <person name="Bachantsang P."/>
            <person name="Baldwin J."/>
            <person name="Barry A."/>
            <person name="Bayul T."/>
            <person name="Blitshsteyn B."/>
            <person name="Bloom T."/>
            <person name="Blye J."/>
            <person name="Boguslavskiy L."/>
            <person name="Borowsky M."/>
            <person name="Boukhgalter B."/>
            <person name="Brunache A."/>
            <person name="Butler J."/>
            <person name="Calixte N."/>
            <person name="Calvo S."/>
            <person name="Camarata J."/>
            <person name="Campo K."/>
            <person name="Chang J."/>
            <person name="Cheshatsang Y."/>
            <person name="Citroen M."/>
            <person name="Collymore A."/>
            <person name="Considine T."/>
            <person name="Cook A."/>
            <person name="Cooke P."/>
            <person name="Corum B."/>
            <person name="Cuomo C."/>
            <person name="David R."/>
            <person name="Dawoe T."/>
            <person name="Degray S."/>
            <person name="Dodge S."/>
            <person name="Dooley K."/>
            <person name="Dorje P."/>
            <person name="Dorjee K."/>
            <person name="Dorris L."/>
            <person name="Duffey N."/>
            <person name="Dupes A."/>
            <person name="Elkins T."/>
            <person name="Engels R."/>
            <person name="Erickson J."/>
            <person name="Farina A."/>
            <person name="Faro S."/>
            <person name="Ferreira P."/>
            <person name="Fischer H."/>
            <person name="Fitzgerald M."/>
            <person name="Foley K."/>
            <person name="Gage D."/>
            <person name="Galagan J."/>
            <person name="Gearin G."/>
            <person name="Gnerre S."/>
            <person name="Gnirke A."/>
            <person name="Goyette A."/>
            <person name="Graham J."/>
            <person name="Grandbois E."/>
            <person name="Gyaltsen K."/>
            <person name="Hafez N."/>
            <person name="Hagopian D."/>
            <person name="Hagos B."/>
            <person name="Hall J."/>
            <person name="Hatcher B."/>
            <person name="Heller A."/>
            <person name="Higgins H."/>
            <person name="Honan T."/>
            <person name="Horn A."/>
            <person name="Houde N."/>
            <person name="Hughes L."/>
            <person name="Hulme W."/>
            <person name="Husby E."/>
            <person name="Iliev I."/>
            <person name="Jaffe D."/>
            <person name="Jones C."/>
            <person name="Kamal M."/>
            <person name="Kamat A."/>
            <person name="Kamvysselis M."/>
            <person name="Karlsson E."/>
            <person name="Kells C."/>
            <person name="Kieu A."/>
            <person name="Kisner P."/>
            <person name="Kodira C."/>
            <person name="Kulbokas E."/>
            <person name="Labutti K."/>
            <person name="Lama D."/>
            <person name="Landers T."/>
            <person name="Leger J."/>
            <person name="Levine S."/>
            <person name="Lewis D."/>
            <person name="Lewis T."/>
            <person name="Lindblad-toh K."/>
            <person name="Liu X."/>
            <person name="Lokyitsang T."/>
            <person name="Lokyitsang Y."/>
            <person name="Lucien O."/>
            <person name="Lui A."/>
            <person name="Ma L.J."/>
            <person name="Mabbitt R."/>
            <person name="Macdonald J."/>
            <person name="Maclean C."/>
            <person name="Major J."/>
            <person name="Manning J."/>
            <person name="Marabella R."/>
            <person name="Maru K."/>
            <person name="Matthews C."/>
            <person name="Mauceli E."/>
            <person name="Mccarthy M."/>
            <person name="Mcdonough S."/>
            <person name="Mcghee T."/>
            <person name="Meldrim J."/>
            <person name="Meneus L."/>
            <person name="Mesirov J."/>
            <person name="Mihalev A."/>
            <person name="Mihova T."/>
            <person name="Mikkelsen T."/>
            <person name="Mlenga V."/>
            <person name="Moru K."/>
            <person name="Mozes J."/>
            <person name="Mulrain L."/>
            <person name="Munson G."/>
            <person name="Naylor J."/>
            <person name="Newes C."/>
            <person name="Nguyen C."/>
            <person name="Nguyen N."/>
            <person name="Nguyen T."/>
            <person name="Nicol R."/>
            <person name="Nielsen C."/>
            <person name="Nizzari M."/>
            <person name="Norbu C."/>
            <person name="Norbu N."/>
            <person name="O'donnell P."/>
            <person name="Okoawo O."/>
            <person name="O'leary S."/>
            <person name="Omotosho B."/>
            <person name="O'neill K."/>
            <person name="Osman S."/>
            <person name="Parker S."/>
            <person name="Perrin D."/>
            <person name="Phunkhang P."/>
            <person name="Piqani B."/>
            <person name="Purcell S."/>
            <person name="Rachupka T."/>
            <person name="Ramasamy U."/>
            <person name="Rameau R."/>
            <person name="Ray V."/>
            <person name="Raymond C."/>
            <person name="Retta R."/>
            <person name="Richardson S."/>
            <person name="Rise C."/>
            <person name="Rodriguez J."/>
            <person name="Rogers J."/>
            <person name="Rogov P."/>
            <person name="Rutman M."/>
            <person name="Schupbach R."/>
            <person name="Seaman C."/>
            <person name="Settipalli S."/>
            <person name="Sharpe T."/>
            <person name="Sheridan J."/>
            <person name="Sherpa N."/>
            <person name="Shi J."/>
            <person name="Smirnov S."/>
            <person name="Smith C."/>
            <person name="Sougnez C."/>
            <person name="Spencer B."/>
            <person name="Stalker J."/>
            <person name="Stange-thomann N."/>
            <person name="Stavropoulos S."/>
            <person name="Stetson K."/>
            <person name="Stone C."/>
            <person name="Stone S."/>
            <person name="Stubbs M."/>
            <person name="Talamas J."/>
            <person name="Tchuinga P."/>
            <person name="Tenzing P."/>
            <person name="Tesfaye S."/>
            <person name="Theodore J."/>
            <person name="Thoulutsang Y."/>
            <person name="Topham K."/>
            <person name="Towey S."/>
            <person name="Tsamla T."/>
            <person name="Tsomo N."/>
            <person name="Vallee D."/>
            <person name="Vassiliev H."/>
            <person name="Venkataraman V."/>
            <person name="Vinson J."/>
            <person name="Vo A."/>
            <person name="Wade C."/>
            <person name="Wang S."/>
            <person name="Wangchuk T."/>
            <person name="Wangdi T."/>
            <person name="Whittaker C."/>
            <person name="Wilkinson J."/>
            <person name="Wu Y."/>
            <person name="Wyman D."/>
            <person name="Yadav S."/>
            <person name="Yang S."/>
            <person name="Yang X."/>
            <person name="Yeager S."/>
            <person name="Yee E."/>
            <person name="Young G."/>
            <person name="Zainoun J."/>
            <person name="Zembeck L."/>
            <person name="Zimmer A."/>
            <person name="Zody M."/>
            <person name="Lander E."/>
        </authorList>
    </citation>
    <scope>NUCLEOTIDE SEQUENCE [LARGE SCALE GENOMIC DNA]</scope>
</reference>
<protein>
    <recommendedName>
        <fullName evidence="10">G-protein coupled receptors family 1 profile domain-containing protein</fullName>
    </recommendedName>
</protein>
<dbReference type="PANTHER" id="PTHR24372:SF77">
    <property type="entry name" value="G-PROTEIN COUPLED RECEPTORS FAMILY 1 PROFILE DOMAIN-CONTAINING PROTEIN"/>
    <property type="match status" value="1"/>
</dbReference>
<feature type="disulfide bond" evidence="8">
    <location>
        <begin position="75"/>
        <end position="90"/>
    </location>
</feature>
<evidence type="ECO:0000256" key="2">
    <source>
        <dbReference type="ARBA" id="ARBA00022614"/>
    </source>
</evidence>
<feature type="transmembrane region" description="Helical" evidence="9">
    <location>
        <begin position="524"/>
        <end position="540"/>
    </location>
</feature>
<reference evidence="11" key="2">
    <citation type="submission" date="2025-08" db="UniProtKB">
        <authorList>
            <consortium name="Ensembl"/>
        </authorList>
    </citation>
    <scope>IDENTIFICATION</scope>
</reference>
<feature type="disulfide bond" evidence="8">
    <location>
        <begin position="212"/>
        <end position="227"/>
    </location>
</feature>
<evidence type="ECO:0000256" key="8">
    <source>
        <dbReference type="PROSITE-ProRule" id="PRU00124"/>
    </source>
</evidence>
<dbReference type="InterPro" id="IPR000276">
    <property type="entry name" value="GPCR_Rhodpsn"/>
</dbReference>
<comment type="subcellular location">
    <subcellularLocation>
        <location evidence="1">Membrane</location>
    </subcellularLocation>
</comment>
<keyword evidence="12" id="KW-1185">Reference proteome</keyword>
<sequence>QLNFLVGDNCGSCKLGEIKCKAGVDGVEKCINRTSVCDQIVDCPNREDENNCRIDTSQLFLCHDNKQYIPKYQRCNEHFDCNDTSDEQNCTELYHCTNPPVYEPGKRIFDRAVYTESCDKLALCEDLDDECNATVCGNDLPGYCAHVQGPNGFICPNSQSALIGKEICDGFPTCNESARATSADEQNCTNRFYCSDHGATRLPIHIPLKAHCNAITDCYDGSDEENCSTTTHFYCEPGTAQYIPRAQVVCNGVFDCAKGQDECQNCAISPFSSDKFLINNYVLQAFIWIIGLLAILGNIAVIVHNGREIHDPKGTSAIALSNRILVLNLALADLLLGVYLLAIGIINSVYANNYCLKDIEWRTSSSCAGLGTVAVISVETSVFILTIMTTFRLILVTRPFNSNVKVENIVLALAVVWTISFILALVPLTWFQIDYFANKAWFTNNPYLTVSTRKEVENFAQLLWSLEDQNTTYFSSASTALTWENMVASISLLGNAIAVKRYFGYYSAHGVCLPLLFPDPQQDKAWGFSLLLIIINFMAFM</sequence>
<dbReference type="Proteomes" id="UP000007875">
    <property type="component" value="Unassembled WGS sequence"/>
</dbReference>
<feature type="transmembrane region" description="Helical" evidence="9">
    <location>
        <begin position="324"/>
        <end position="350"/>
    </location>
</feature>
<evidence type="ECO:0000256" key="3">
    <source>
        <dbReference type="ARBA" id="ARBA00022692"/>
    </source>
</evidence>
<dbReference type="GO" id="GO:0007189">
    <property type="term" value="P:adenylate cyclase-activating G protein-coupled receptor signaling pathway"/>
    <property type="evidence" value="ECO:0007669"/>
    <property type="project" value="TreeGrafter"/>
</dbReference>
<feature type="transmembrane region" description="Helical" evidence="9">
    <location>
        <begin position="281"/>
        <end position="303"/>
    </location>
</feature>
<dbReference type="InterPro" id="IPR017452">
    <property type="entry name" value="GPCR_Rhodpsn_7TM"/>
</dbReference>
<dbReference type="SMART" id="SM00192">
    <property type="entry name" value="LDLa"/>
    <property type="match status" value="4"/>
</dbReference>
<name>H2YBE0_CIOSA</name>
<evidence type="ECO:0000256" key="4">
    <source>
        <dbReference type="ARBA" id="ARBA00022737"/>
    </source>
</evidence>
<dbReference type="InterPro" id="IPR002172">
    <property type="entry name" value="LDrepeatLR_classA_rpt"/>
</dbReference>
<dbReference type="PRINTS" id="PR00261">
    <property type="entry name" value="LDLRECEPTOR"/>
</dbReference>
<dbReference type="GeneTree" id="ENSGT00940000163045"/>
<dbReference type="CDD" id="cd00112">
    <property type="entry name" value="LDLa"/>
    <property type="match status" value="3"/>
</dbReference>
<keyword evidence="6 9" id="KW-0472">Membrane</keyword>
<feature type="transmembrane region" description="Helical" evidence="9">
    <location>
        <begin position="370"/>
        <end position="397"/>
    </location>
</feature>
<dbReference type="PROSITE" id="PS50262">
    <property type="entry name" value="G_PROTEIN_RECEP_F1_2"/>
    <property type="match status" value="1"/>
</dbReference>
<reference evidence="11" key="3">
    <citation type="submission" date="2025-09" db="UniProtKB">
        <authorList>
            <consortium name="Ensembl"/>
        </authorList>
    </citation>
    <scope>IDENTIFICATION</scope>
</reference>
<evidence type="ECO:0000256" key="9">
    <source>
        <dbReference type="SAM" id="Phobius"/>
    </source>
</evidence>
<dbReference type="SUPFAM" id="SSF81321">
    <property type="entry name" value="Family A G protein-coupled receptor-like"/>
    <property type="match status" value="1"/>
</dbReference>
<dbReference type="GO" id="GO:0008528">
    <property type="term" value="F:G protein-coupled peptide receptor activity"/>
    <property type="evidence" value="ECO:0007669"/>
    <property type="project" value="TreeGrafter"/>
</dbReference>
<proteinExistence type="predicted"/>
<evidence type="ECO:0000256" key="7">
    <source>
        <dbReference type="ARBA" id="ARBA00023157"/>
    </source>
</evidence>
<keyword evidence="5 9" id="KW-1133">Transmembrane helix</keyword>
<keyword evidence="2" id="KW-0433">Leucine-rich repeat</keyword>
<evidence type="ECO:0000313" key="12">
    <source>
        <dbReference type="Proteomes" id="UP000007875"/>
    </source>
</evidence>
<dbReference type="STRING" id="51511.ENSCSAVP00000002638"/>
<dbReference type="Gene3D" id="4.10.400.10">
    <property type="entry name" value="Low-density Lipoprotein Receptor"/>
    <property type="match status" value="4"/>
</dbReference>
<dbReference type="AlphaFoldDB" id="H2YBE0"/>